<name>A0AAD7EC61_9AGAR</name>
<reference evidence="1" key="1">
    <citation type="submission" date="2023-03" db="EMBL/GenBank/DDBJ databases">
        <title>Massive genome expansion in bonnet fungi (Mycena s.s.) driven by repeated elements and novel gene families across ecological guilds.</title>
        <authorList>
            <consortium name="Lawrence Berkeley National Laboratory"/>
            <person name="Harder C.B."/>
            <person name="Miyauchi S."/>
            <person name="Viragh M."/>
            <person name="Kuo A."/>
            <person name="Thoen E."/>
            <person name="Andreopoulos B."/>
            <person name="Lu D."/>
            <person name="Skrede I."/>
            <person name="Drula E."/>
            <person name="Henrissat B."/>
            <person name="Morin E."/>
            <person name="Kohler A."/>
            <person name="Barry K."/>
            <person name="LaButti K."/>
            <person name="Morin E."/>
            <person name="Salamov A."/>
            <person name="Lipzen A."/>
            <person name="Mereny Z."/>
            <person name="Hegedus B."/>
            <person name="Baldrian P."/>
            <person name="Stursova M."/>
            <person name="Weitz H."/>
            <person name="Taylor A."/>
            <person name="Grigoriev I.V."/>
            <person name="Nagy L.G."/>
            <person name="Martin F."/>
            <person name="Kauserud H."/>
        </authorList>
    </citation>
    <scope>NUCLEOTIDE SEQUENCE</scope>
    <source>
        <strain evidence="1">CBHHK002</strain>
    </source>
</reference>
<evidence type="ECO:0000313" key="2">
    <source>
        <dbReference type="Proteomes" id="UP001218218"/>
    </source>
</evidence>
<dbReference type="AlphaFoldDB" id="A0AAD7EC61"/>
<organism evidence="1 2">
    <name type="scientific">Mycena albidolilacea</name>
    <dbReference type="NCBI Taxonomy" id="1033008"/>
    <lineage>
        <taxon>Eukaryota</taxon>
        <taxon>Fungi</taxon>
        <taxon>Dikarya</taxon>
        <taxon>Basidiomycota</taxon>
        <taxon>Agaricomycotina</taxon>
        <taxon>Agaricomycetes</taxon>
        <taxon>Agaricomycetidae</taxon>
        <taxon>Agaricales</taxon>
        <taxon>Marasmiineae</taxon>
        <taxon>Mycenaceae</taxon>
        <taxon>Mycena</taxon>
    </lineage>
</organism>
<protein>
    <submittedName>
        <fullName evidence="1">Uncharacterized protein</fullName>
    </submittedName>
</protein>
<proteinExistence type="predicted"/>
<gene>
    <name evidence="1" type="ORF">DFH08DRAFT_823438</name>
</gene>
<comment type="caution">
    <text evidence="1">The sequence shown here is derived from an EMBL/GenBank/DDBJ whole genome shotgun (WGS) entry which is preliminary data.</text>
</comment>
<accession>A0AAD7EC61</accession>
<keyword evidence="2" id="KW-1185">Reference proteome</keyword>
<dbReference type="EMBL" id="JARIHO010000081">
    <property type="protein sequence ID" value="KAJ7309500.1"/>
    <property type="molecule type" value="Genomic_DNA"/>
</dbReference>
<sequence length="265" mass="30404">MDPSLSLEDIYTSYAMEDLKPSYLCEECCAAAEPCEFIAWGRSCQRCQFHVYGTCTFRDQAYFDTFRFSTNRQDDGRLSLNQTSAPPLGRDLFTYDQLAGYFDAAFKRNQALHDLRLSQIKASLAHITDLNVLKEHLLICERGNWADEVTTMIVERQIEIMHPAPQRRQLAFACNNCIKRGRSCTFNMWGRACGHCEERLLSNCTFRWYHHWAVFYHSPEFNRFPSQLIQLSAPYRSLALPLFAIAAPDPFINGADLGALSQGKL</sequence>
<dbReference type="Proteomes" id="UP001218218">
    <property type="component" value="Unassembled WGS sequence"/>
</dbReference>
<evidence type="ECO:0000313" key="1">
    <source>
        <dbReference type="EMBL" id="KAJ7309500.1"/>
    </source>
</evidence>